<accession>G0M7I2</accession>
<dbReference type="HOGENOM" id="CLU_2656766_0_0_1"/>
<organism evidence="2">
    <name type="scientific">Caenorhabditis brenneri</name>
    <name type="common">Nematode worm</name>
    <dbReference type="NCBI Taxonomy" id="135651"/>
    <lineage>
        <taxon>Eukaryota</taxon>
        <taxon>Metazoa</taxon>
        <taxon>Ecdysozoa</taxon>
        <taxon>Nematoda</taxon>
        <taxon>Chromadorea</taxon>
        <taxon>Rhabditida</taxon>
        <taxon>Rhabditina</taxon>
        <taxon>Rhabditomorpha</taxon>
        <taxon>Rhabditoidea</taxon>
        <taxon>Rhabditidae</taxon>
        <taxon>Peloderinae</taxon>
        <taxon>Caenorhabditis</taxon>
    </lineage>
</organism>
<dbReference type="STRING" id="135651.G0M7I2"/>
<sequence>MTTLDDSNLLSNFMLVTGAKKISFTVDVSFIQACIVNDYCYFQKENKHFSSSHITFVVEGCFRFCPQIYLAPADNMFATPVSFSVSTKL</sequence>
<gene>
    <name evidence="1" type="ORF">CAEBREN_08656</name>
</gene>
<evidence type="ECO:0000313" key="2">
    <source>
        <dbReference type="Proteomes" id="UP000008068"/>
    </source>
</evidence>
<proteinExistence type="predicted"/>
<dbReference type="eggNOG" id="KOG1953">
    <property type="taxonomic scope" value="Eukaryota"/>
</dbReference>
<dbReference type="EMBL" id="GL379786">
    <property type="protein sequence ID" value="EGT29967.1"/>
    <property type="molecule type" value="Genomic_DNA"/>
</dbReference>
<name>G0M7I2_CAEBE</name>
<dbReference type="InParanoid" id="G0M7I2"/>
<dbReference type="Proteomes" id="UP000008068">
    <property type="component" value="Unassembled WGS sequence"/>
</dbReference>
<keyword evidence="2" id="KW-1185">Reference proteome</keyword>
<reference evidence="2" key="1">
    <citation type="submission" date="2011-07" db="EMBL/GenBank/DDBJ databases">
        <authorList>
            <consortium name="Caenorhabditis brenneri Sequencing and Analysis Consortium"/>
            <person name="Wilson R.K."/>
        </authorList>
    </citation>
    <scope>NUCLEOTIDE SEQUENCE [LARGE SCALE GENOMIC DNA]</scope>
    <source>
        <strain evidence="2">PB2801</strain>
    </source>
</reference>
<dbReference type="AlphaFoldDB" id="G0M7I2"/>
<evidence type="ECO:0000313" key="1">
    <source>
        <dbReference type="EMBL" id="EGT29967.1"/>
    </source>
</evidence>
<protein>
    <submittedName>
        <fullName evidence="1">Uncharacterized protein</fullName>
    </submittedName>
</protein>